<dbReference type="Pfam" id="PF12796">
    <property type="entry name" value="Ank_2"/>
    <property type="match status" value="2"/>
</dbReference>
<name>A0A6C0K769_9ZZZZ</name>
<dbReference type="PROSITE" id="PS50088">
    <property type="entry name" value="ANK_REPEAT"/>
    <property type="match status" value="3"/>
</dbReference>
<dbReference type="EMBL" id="MN740816">
    <property type="protein sequence ID" value="QHU13293.1"/>
    <property type="molecule type" value="Genomic_DNA"/>
</dbReference>
<dbReference type="InterPro" id="IPR002110">
    <property type="entry name" value="Ankyrin_rpt"/>
</dbReference>
<dbReference type="InterPro" id="IPR029071">
    <property type="entry name" value="Ubiquitin-like_domsf"/>
</dbReference>
<dbReference type="InterPro" id="IPR050745">
    <property type="entry name" value="Multifunctional_regulatory"/>
</dbReference>
<evidence type="ECO:0000259" key="3">
    <source>
        <dbReference type="PROSITE" id="PS50053"/>
    </source>
</evidence>
<dbReference type="Pfam" id="PF00023">
    <property type="entry name" value="Ank"/>
    <property type="match status" value="1"/>
</dbReference>
<dbReference type="PROSITE" id="PS50053">
    <property type="entry name" value="UBIQUITIN_2"/>
    <property type="match status" value="1"/>
</dbReference>
<dbReference type="SMART" id="SM00248">
    <property type="entry name" value="ANK"/>
    <property type="match status" value="6"/>
</dbReference>
<proteinExistence type="predicted"/>
<dbReference type="SUPFAM" id="SSF54236">
    <property type="entry name" value="Ubiquitin-like"/>
    <property type="match status" value="1"/>
</dbReference>
<evidence type="ECO:0000256" key="2">
    <source>
        <dbReference type="ARBA" id="ARBA00023043"/>
    </source>
</evidence>
<dbReference type="Pfam" id="PF00240">
    <property type="entry name" value="ubiquitin"/>
    <property type="match status" value="1"/>
</dbReference>
<protein>
    <recommendedName>
        <fullName evidence="3">Ubiquitin-like domain-containing protein</fullName>
    </recommendedName>
</protein>
<dbReference type="PROSITE" id="PS50297">
    <property type="entry name" value="ANK_REP_REGION"/>
    <property type="match status" value="3"/>
</dbReference>
<dbReference type="InterPro" id="IPR019954">
    <property type="entry name" value="Ubiquitin_CS"/>
</dbReference>
<dbReference type="PANTHER" id="PTHR24189">
    <property type="entry name" value="MYOTROPHIN"/>
    <property type="match status" value="1"/>
</dbReference>
<dbReference type="InterPro" id="IPR036770">
    <property type="entry name" value="Ankyrin_rpt-contain_sf"/>
</dbReference>
<dbReference type="Gene3D" id="3.10.20.90">
    <property type="entry name" value="Phosphatidylinositol 3-kinase Catalytic Subunit, Chain A, domain 1"/>
    <property type="match status" value="1"/>
</dbReference>
<keyword evidence="1" id="KW-0677">Repeat</keyword>
<organism evidence="4">
    <name type="scientific">viral metagenome</name>
    <dbReference type="NCBI Taxonomy" id="1070528"/>
    <lineage>
        <taxon>unclassified sequences</taxon>
        <taxon>metagenomes</taxon>
        <taxon>organismal metagenomes</taxon>
    </lineage>
</organism>
<dbReference type="Gene3D" id="1.25.40.20">
    <property type="entry name" value="Ankyrin repeat-containing domain"/>
    <property type="match status" value="2"/>
</dbReference>
<dbReference type="PANTHER" id="PTHR24189:SF50">
    <property type="entry name" value="ANKYRIN REPEAT AND SOCS BOX PROTEIN 2"/>
    <property type="match status" value="1"/>
</dbReference>
<dbReference type="InterPro" id="IPR000626">
    <property type="entry name" value="Ubiquitin-like_dom"/>
</dbReference>
<keyword evidence="2" id="KW-0040">ANK repeat</keyword>
<dbReference type="PRINTS" id="PR01415">
    <property type="entry name" value="ANKYRIN"/>
</dbReference>
<sequence>MAAPNVFADANLVEGVAYRKLTMVTEALDSGANVNFVSPESGKTPLHIITSMGRPADNAKLVPIVTLLLSRGANPNVQNLDGMTPLMYATAAENAEIMKLLLDAGADTTMQQNSSNRRTALRIANEFRFADGIRLLQERGAVSPVSNPEEDKKLSTAVRMVDKDGVAAALAAGANVNSAVGFFQVTPLHWAMHASTNDQSKMIPIIQLLLEKGADVNLKTHEGLTPFMQSLHVPMFFYMLLKKRPDLTIKTNAGKTVMDIAKGPPRREKVIEVLTKAEAGDWEAATRIAEEDAPPPAPEAPSPLTAVAQAVQSAVESVVAPAQVSSSEQDRALEAAVAADDDAAAQAAILAGANPNMMLHGDRETVLIHYAISENRPMVEFLLDHGADVNGRAGPGADEPGWTALNYARYLDIGEYIEERGGMTARLLDYGPPAASQLYFASDYATPAASAAPSASGEERLRGREDLVIQPITLVEDYVSGADEGVRMETIDVKEVFVANLGRDLGLDQFFRKYMGDGIVFKVGPKFYGIPRKDLIQEYMEGNAIVYECTKTFAMDDPGTRGTFEYSDIYAKPFFSLRTPAGVLYVPLTTMKGILGVSHGFYKVEDKPIKKLENIASRSSVLAGGPVSSQLHCQAGSDGNVYAVAPFKLPDIEEEEEEEEKEEEEEPNVVYVKKGEDKTEFPLDLSQTILQLKEAVKEKLGIAVEAQKMVFQGKILKDDQTLGEVKVGKGYVIQLQVSGGRRFTPKQCKKFTCAKMGFTQKASCRPYKNCYRSTAGVSKKRRTDKKNGGK</sequence>
<evidence type="ECO:0000256" key="1">
    <source>
        <dbReference type="ARBA" id="ARBA00022737"/>
    </source>
</evidence>
<accession>A0A6C0K769</accession>
<evidence type="ECO:0000313" key="4">
    <source>
        <dbReference type="EMBL" id="QHU13293.1"/>
    </source>
</evidence>
<dbReference type="AlphaFoldDB" id="A0A6C0K769"/>
<reference evidence="4" key="1">
    <citation type="journal article" date="2020" name="Nature">
        <title>Giant virus diversity and host interactions through global metagenomics.</title>
        <authorList>
            <person name="Schulz F."/>
            <person name="Roux S."/>
            <person name="Paez-Espino D."/>
            <person name="Jungbluth S."/>
            <person name="Walsh D.A."/>
            <person name="Denef V.J."/>
            <person name="McMahon K.D."/>
            <person name="Konstantinidis K.T."/>
            <person name="Eloe-Fadrosh E.A."/>
            <person name="Kyrpides N.C."/>
            <person name="Woyke T."/>
        </authorList>
    </citation>
    <scope>NUCLEOTIDE SEQUENCE</scope>
    <source>
        <strain evidence="4">GVMAG-S-1101178-127</strain>
    </source>
</reference>
<dbReference type="SUPFAM" id="SSF48403">
    <property type="entry name" value="Ankyrin repeat"/>
    <property type="match status" value="2"/>
</dbReference>
<dbReference type="PROSITE" id="PS00299">
    <property type="entry name" value="UBIQUITIN_1"/>
    <property type="match status" value="1"/>
</dbReference>
<feature type="domain" description="Ubiquitin-like" evidence="3">
    <location>
        <begin position="670"/>
        <end position="738"/>
    </location>
</feature>
<dbReference type="CDD" id="cd17039">
    <property type="entry name" value="Ubl_ubiquitin_like"/>
    <property type="match status" value="1"/>
</dbReference>
<dbReference type="SMART" id="SM00213">
    <property type="entry name" value="UBQ"/>
    <property type="match status" value="1"/>
</dbReference>